<accession>A0ACD5VYL2</accession>
<sequence length="658" mass="70865">MALLVILVLASMAQVSYCGGAAIDYGKALSKSILFLEAQRSGVLPGNQRVAWRANSGLLDGKANGVDLTGGYYDAGDNVKFGLPMAFTVTMMAWSVLEYGEQMGAAGELGHAVEAIKWGTDYFVKAHPEANVLYGEVGDGDTDHNCWQRPEDMTTSRQAYRLDAQHPGSDLAGETAAAMATASLVFRRSNPGYANQLLQHSKQLFDFADKYRGRYDVSIPVARSYYGSVSGYGVSKLSSDDKMNILWRHILFWSTSNSCVMSMQDELLWAAAWLFQATADGKYLDYLANNADALGGTGWSTGQFGWDIKYPGVQVLAAKILLQGKAGAHGAVLRRYRQKADFFACSCLGKQGGSGDVQRTPGGLMYHQRWNNLQFVTSASFLLAAYSDSLAAASGAAVQCSSGAAAPSELLAFAKSQVDYILGSNPRGTSYMVGYGYTYPQEAHHRGASIVSFKSNPAFVSCHDGYSSWYGRKGSNPNLLDGAIVGGPDEHDDFADERNNYQQTEATTYNSAPFMGVLARLAAGHGGRGRFGRSFPDELATAATERDNKTSVLPAADDGKHASPVAIEQNATRSWTEKGRTYRRYAVTVTNRSASKTVHELHIGIAKLYGPVWGLDKARYGYVLPGAAPSVPAGGSVMFVYVHAAPPANVWVTGYKLV</sequence>
<evidence type="ECO:0000313" key="1">
    <source>
        <dbReference type="EnsemblPlants" id="AVESA.00010b.r2.3DG0519830.2.CDS"/>
    </source>
</evidence>
<protein>
    <submittedName>
        <fullName evidence="1">Uncharacterized protein</fullName>
    </submittedName>
</protein>
<keyword evidence="2" id="KW-1185">Reference proteome</keyword>
<proteinExistence type="predicted"/>
<dbReference type="Proteomes" id="UP001732700">
    <property type="component" value="Chromosome 3D"/>
</dbReference>
<dbReference type="EnsemblPlants" id="AVESA.00010b.r2.3DG0519830.2">
    <property type="protein sequence ID" value="AVESA.00010b.r2.3DG0519830.2.CDS"/>
    <property type="gene ID" value="AVESA.00010b.r2.3DG0519830"/>
</dbReference>
<evidence type="ECO:0000313" key="2">
    <source>
        <dbReference type="Proteomes" id="UP001732700"/>
    </source>
</evidence>
<organism evidence="1 2">
    <name type="scientific">Avena sativa</name>
    <name type="common">Oat</name>
    <dbReference type="NCBI Taxonomy" id="4498"/>
    <lineage>
        <taxon>Eukaryota</taxon>
        <taxon>Viridiplantae</taxon>
        <taxon>Streptophyta</taxon>
        <taxon>Embryophyta</taxon>
        <taxon>Tracheophyta</taxon>
        <taxon>Spermatophyta</taxon>
        <taxon>Magnoliopsida</taxon>
        <taxon>Liliopsida</taxon>
        <taxon>Poales</taxon>
        <taxon>Poaceae</taxon>
        <taxon>BOP clade</taxon>
        <taxon>Pooideae</taxon>
        <taxon>Poodae</taxon>
        <taxon>Poeae</taxon>
        <taxon>Poeae Chloroplast Group 1 (Aveneae type)</taxon>
        <taxon>Aveninae</taxon>
        <taxon>Avena</taxon>
    </lineage>
</organism>
<reference evidence="1" key="2">
    <citation type="submission" date="2025-09" db="UniProtKB">
        <authorList>
            <consortium name="EnsemblPlants"/>
        </authorList>
    </citation>
    <scope>IDENTIFICATION</scope>
</reference>
<reference evidence="1" key="1">
    <citation type="submission" date="2021-05" db="EMBL/GenBank/DDBJ databases">
        <authorList>
            <person name="Scholz U."/>
            <person name="Mascher M."/>
            <person name="Fiebig A."/>
        </authorList>
    </citation>
    <scope>NUCLEOTIDE SEQUENCE [LARGE SCALE GENOMIC DNA]</scope>
</reference>
<name>A0ACD5VYL2_AVESA</name>